<dbReference type="PANTHER" id="PTHR12993:SF27">
    <property type="entry name" value="N-ACETYL-ALPHA-D-GLUCOSAMINYL L-MALATE DEACETYLASE 2-RELATED"/>
    <property type="match status" value="1"/>
</dbReference>
<dbReference type="Proteomes" id="UP001225646">
    <property type="component" value="Unassembled WGS sequence"/>
</dbReference>
<gene>
    <name evidence="2" type="ORF">J2S06_001829</name>
</gene>
<name>A0ABT9VPH6_9BACI</name>
<evidence type="ECO:0000256" key="1">
    <source>
        <dbReference type="ARBA" id="ARBA00001947"/>
    </source>
</evidence>
<protein>
    <submittedName>
        <fullName evidence="2">Bacillithiol biosynthesis deacetylase BshB2</fullName>
    </submittedName>
</protein>
<comment type="cofactor">
    <cofactor evidence="1">
        <name>Zn(2+)</name>
        <dbReference type="ChEBI" id="CHEBI:29105"/>
    </cofactor>
</comment>
<dbReference type="Pfam" id="PF02585">
    <property type="entry name" value="PIG-L"/>
    <property type="match status" value="1"/>
</dbReference>
<dbReference type="EMBL" id="JAUSTR010000006">
    <property type="protein sequence ID" value="MDQ0162752.1"/>
    <property type="molecule type" value="Genomic_DNA"/>
</dbReference>
<dbReference type="NCBIfam" id="TIGR04000">
    <property type="entry name" value="thiol_BshB2"/>
    <property type="match status" value="1"/>
</dbReference>
<organism evidence="2 3">
    <name type="scientific">Aeribacillus alveayuensis</name>
    <dbReference type="NCBI Taxonomy" id="279215"/>
    <lineage>
        <taxon>Bacteria</taxon>
        <taxon>Bacillati</taxon>
        <taxon>Bacillota</taxon>
        <taxon>Bacilli</taxon>
        <taxon>Bacillales</taxon>
        <taxon>Bacillaceae</taxon>
        <taxon>Aeribacillus</taxon>
    </lineage>
</organism>
<sequence length="216" mass="25052">MKEHLLVILPHPDDEALGVAGLISLKRKQQVPVTYACATLGEMGRSMGKPVMANRETLRDIRKKELLEVAKILDITDLRMLGYRDKTLEFEDDEKLANHFLEIIEEVQPTHIVTFYPGFAVHPDHDACGAAVIRAVKRIEKEKRPIVYCIAFSNDRFEHIGYPDVLIDIREVADLKLKAIKAHQSQTFWMVENIEQNERLKQLLNQEVFWTYKWDD</sequence>
<dbReference type="RefSeq" id="WP_044896271.1">
    <property type="nucleotide sequence ID" value="NZ_JAUSTR010000006.1"/>
</dbReference>
<keyword evidence="3" id="KW-1185">Reference proteome</keyword>
<dbReference type="Gene3D" id="3.40.50.10320">
    <property type="entry name" value="LmbE-like"/>
    <property type="match status" value="1"/>
</dbReference>
<dbReference type="InterPro" id="IPR024078">
    <property type="entry name" value="LmbE-like_dom_sf"/>
</dbReference>
<dbReference type="PANTHER" id="PTHR12993">
    <property type="entry name" value="N-ACETYLGLUCOSAMINYL-PHOSPHATIDYLINOSITOL DE-N-ACETYLASE-RELATED"/>
    <property type="match status" value="1"/>
</dbReference>
<comment type="caution">
    <text evidence="2">The sequence shown here is derived from an EMBL/GenBank/DDBJ whole genome shotgun (WGS) entry which is preliminary data.</text>
</comment>
<reference evidence="2 3" key="1">
    <citation type="submission" date="2023-07" db="EMBL/GenBank/DDBJ databases">
        <title>Genomic Encyclopedia of Type Strains, Phase IV (KMG-IV): sequencing the most valuable type-strain genomes for metagenomic binning, comparative biology and taxonomic classification.</title>
        <authorList>
            <person name="Goeker M."/>
        </authorList>
    </citation>
    <scope>NUCLEOTIDE SEQUENCE [LARGE SCALE GENOMIC DNA]</scope>
    <source>
        <strain evidence="2 3">DSM 19092</strain>
    </source>
</reference>
<dbReference type="SUPFAM" id="SSF102588">
    <property type="entry name" value="LmbE-like"/>
    <property type="match status" value="1"/>
</dbReference>
<accession>A0ABT9VPH6</accession>
<evidence type="ECO:0000313" key="2">
    <source>
        <dbReference type="EMBL" id="MDQ0162752.1"/>
    </source>
</evidence>
<dbReference type="InterPro" id="IPR023841">
    <property type="entry name" value="BshB2"/>
</dbReference>
<dbReference type="InterPro" id="IPR003737">
    <property type="entry name" value="GlcNAc_PI_deacetylase-related"/>
</dbReference>
<proteinExistence type="predicted"/>
<evidence type="ECO:0000313" key="3">
    <source>
        <dbReference type="Proteomes" id="UP001225646"/>
    </source>
</evidence>